<comment type="caution">
    <text evidence="3">The sequence shown here is derived from an EMBL/GenBank/DDBJ whole genome shotgun (WGS) entry which is preliminary data.</text>
</comment>
<name>A0A0R1RL15_9LACO</name>
<dbReference type="OrthoDB" id="2157689at2"/>
<dbReference type="STRING" id="1114972.FD35_GL000436"/>
<reference evidence="3 4" key="1">
    <citation type="journal article" date="2015" name="Genome Announc.">
        <title>Expanding the biotechnology potential of lactobacilli through comparative genomics of 213 strains and associated genera.</title>
        <authorList>
            <person name="Sun Z."/>
            <person name="Harris H.M."/>
            <person name="McCann A."/>
            <person name="Guo C."/>
            <person name="Argimon S."/>
            <person name="Zhang W."/>
            <person name="Yang X."/>
            <person name="Jeffery I.B."/>
            <person name="Cooney J.C."/>
            <person name="Kagawa T.F."/>
            <person name="Liu W."/>
            <person name="Song Y."/>
            <person name="Salvetti E."/>
            <person name="Wrobel A."/>
            <person name="Rasinkangas P."/>
            <person name="Parkhill J."/>
            <person name="Rea M.C."/>
            <person name="O'Sullivan O."/>
            <person name="Ritari J."/>
            <person name="Douillard F.P."/>
            <person name="Paul Ross R."/>
            <person name="Yang R."/>
            <person name="Briner A.E."/>
            <person name="Felis G.E."/>
            <person name="de Vos W.M."/>
            <person name="Barrangou R."/>
            <person name="Klaenhammer T.R."/>
            <person name="Caufield P.W."/>
            <person name="Cui Y."/>
            <person name="Zhang H."/>
            <person name="O'Toole P.W."/>
        </authorList>
    </citation>
    <scope>NUCLEOTIDE SEQUENCE [LARGE SCALE GENOMIC DNA]</scope>
    <source>
        <strain evidence="3 4">DSM 15814</strain>
    </source>
</reference>
<dbReference type="RefSeq" id="WP_017261678.1">
    <property type="nucleotide sequence ID" value="NZ_AUAW01000001.1"/>
</dbReference>
<keyword evidence="2" id="KW-0472">Membrane</keyword>
<sequence length="327" mass="36693">MTNKIKRWLFVGGLFVFVIVVTCFTIPWVKSSVTKPRTIRQSQMSPVIFIPGSSAGQNRFDDLFKTINSGQGVAKNAQGGQKSTPVQHSIVKITVKENDTLQVTGQVRAGDNTPFFVVAFENNHDGYANIKKQAKWFNIAFNYLAKTYNFNNFSGFGHSNGGLIYTLFLEDYFNQSKFKMHELMMLGSPFNLEEKDQSKRVAMLDDMVDNRNKLPASLNVYLVAGTENYTKDGIVPVDSVYAGKYVYQDQVAHFTELTVTGSDAEHSDLPQNKQIVSLMSQNLLQFQERQPRMNNGTTNQKSKNNYNNPDNNQPSSSQSSSGSSKKK</sequence>
<evidence type="ECO:0000313" key="4">
    <source>
        <dbReference type="Proteomes" id="UP000051999"/>
    </source>
</evidence>
<keyword evidence="2" id="KW-0812">Transmembrane</keyword>
<evidence type="ECO:0000313" key="3">
    <source>
        <dbReference type="EMBL" id="KRL57420.1"/>
    </source>
</evidence>
<keyword evidence="4" id="KW-1185">Reference proteome</keyword>
<accession>A0A0R1RL15</accession>
<feature type="transmembrane region" description="Helical" evidence="2">
    <location>
        <begin position="7"/>
        <end position="29"/>
    </location>
</feature>
<keyword evidence="2" id="KW-1133">Transmembrane helix</keyword>
<dbReference type="eggNOG" id="COG4814">
    <property type="taxonomic scope" value="Bacteria"/>
</dbReference>
<evidence type="ECO:0000256" key="1">
    <source>
        <dbReference type="SAM" id="MobiDB-lite"/>
    </source>
</evidence>
<keyword evidence="3" id="KW-0378">Hydrolase</keyword>
<protein>
    <submittedName>
        <fullName evidence="3">Alpha beta hydrolase superfamily protein</fullName>
    </submittedName>
</protein>
<proteinExistence type="predicted"/>
<dbReference type="Proteomes" id="UP000051999">
    <property type="component" value="Unassembled WGS sequence"/>
</dbReference>
<dbReference type="Pfam" id="PF06028">
    <property type="entry name" value="DUF915"/>
    <property type="match status" value="1"/>
</dbReference>
<dbReference type="AlphaFoldDB" id="A0A0R1RL15"/>
<dbReference type="InterPro" id="IPR010315">
    <property type="entry name" value="DUF915_hydro-like"/>
</dbReference>
<dbReference type="EMBL" id="AZFF01000001">
    <property type="protein sequence ID" value="KRL57420.1"/>
    <property type="molecule type" value="Genomic_DNA"/>
</dbReference>
<dbReference type="InterPro" id="IPR029058">
    <property type="entry name" value="AB_hydrolase_fold"/>
</dbReference>
<gene>
    <name evidence="3" type="ORF">FD35_GL000436</name>
</gene>
<dbReference type="GO" id="GO:0016787">
    <property type="term" value="F:hydrolase activity"/>
    <property type="evidence" value="ECO:0007669"/>
    <property type="project" value="UniProtKB-KW"/>
</dbReference>
<feature type="compositionally biased region" description="Low complexity" evidence="1">
    <location>
        <begin position="299"/>
        <end position="327"/>
    </location>
</feature>
<feature type="region of interest" description="Disordered" evidence="1">
    <location>
        <begin position="293"/>
        <end position="327"/>
    </location>
</feature>
<evidence type="ECO:0000256" key="2">
    <source>
        <dbReference type="SAM" id="Phobius"/>
    </source>
</evidence>
<dbReference type="PATRIC" id="fig|1114972.6.peg.436"/>
<dbReference type="Gene3D" id="3.40.50.1820">
    <property type="entry name" value="alpha/beta hydrolase"/>
    <property type="match status" value="1"/>
</dbReference>
<organism evidence="3 4">
    <name type="scientific">Furfurilactobacillus rossiae DSM 15814</name>
    <dbReference type="NCBI Taxonomy" id="1114972"/>
    <lineage>
        <taxon>Bacteria</taxon>
        <taxon>Bacillati</taxon>
        <taxon>Bacillota</taxon>
        <taxon>Bacilli</taxon>
        <taxon>Lactobacillales</taxon>
        <taxon>Lactobacillaceae</taxon>
        <taxon>Furfurilactobacillus</taxon>
    </lineage>
</organism>
<dbReference type="SUPFAM" id="SSF53474">
    <property type="entry name" value="alpha/beta-Hydrolases"/>
    <property type="match status" value="1"/>
</dbReference>